<dbReference type="PANTHER" id="PTHR11206">
    <property type="entry name" value="MULTIDRUG RESISTANCE PROTEIN"/>
    <property type="match status" value="1"/>
</dbReference>
<accession>A0AAW1HDJ7</accession>
<protein>
    <recommendedName>
        <fullName evidence="6">Protein DETOXIFICATION</fullName>
    </recommendedName>
    <alternativeName>
        <fullName evidence="6">Multidrug and toxic compound extrusion protein</fullName>
    </alternativeName>
</protein>
<feature type="transmembrane region" description="Helical" evidence="6">
    <location>
        <begin position="34"/>
        <end position="55"/>
    </location>
</feature>
<keyword evidence="4 6" id="KW-1133">Transmembrane helix</keyword>
<feature type="transmembrane region" description="Helical" evidence="6">
    <location>
        <begin position="245"/>
        <end position="265"/>
    </location>
</feature>
<dbReference type="InterPro" id="IPR045069">
    <property type="entry name" value="MATE_euk"/>
</dbReference>
<evidence type="ECO:0000256" key="6">
    <source>
        <dbReference type="RuleBase" id="RU004914"/>
    </source>
</evidence>
<dbReference type="GO" id="GO:1990961">
    <property type="term" value="P:xenobiotic detoxification by transmembrane export across the plasma membrane"/>
    <property type="evidence" value="ECO:0007669"/>
    <property type="project" value="InterPro"/>
</dbReference>
<name>A0AAW1HDJ7_SAPOF</name>
<comment type="caution">
    <text evidence="7">The sequence shown here is derived from an EMBL/GenBank/DDBJ whole genome shotgun (WGS) entry which is preliminary data.</text>
</comment>
<keyword evidence="3 6" id="KW-0812">Transmembrane</keyword>
<dbReference type="Pfam" id="PF01554">
    <property type="entry name" value="MatE"/>
    <property type="match status" value="2"/>
</dbReference>
<proteinExistence type="inferred from homology"/>
<comment type="similarity">
    <text evidence="2 6">Belongs to the multi antimicrobial extrusion (MATE) (TC 2.A.66.1) family.</text>
</comment>
<dbReference type="NCBIfam" id="TIGR00797">
    <property type="entry name" value="matE"/>
    <property type="match status" value="1"/>
</dbReference>
<feature type="transmembrane region" description="Helical" evidence="6">
    <location>
        <begin position="67"/>
        <end position="88"/>
    </location>
</feature>
<feature type="transmembrane region" description="Helical" evidence="6">
    <location>
        <begin position="100"/>
        <end position="123"/>
    </location>
</feature>
<evidence type="ECO:0000256" key="2">
    <source>
        <dbReference type="ARBA" id="ARBA00010199"/>
    </source>
</evidence>
<feature type="transmembrane region" description="Helical" evidence="6">
    <location>
        <begin position="201"/>
        <end position="224"/>
    </location>
</feature>
<dbReference type="CDD" id="cd13132">
    <property type="entry name" value="MATE_eukaryotic"/>
    <property type="match status" value="1"/>
</dbReference>
<dbReference type="GO" id="GO:0042910">
    <property type="term" value="F:xenobiotic transmembrane transporter activity"/>
    <property type="evidence" value="ECO:0007669"/>
    <property type="project" value="InterPro"/>
</dbReference>
<feature type="transmembrane region" description="Helical" evidence="6">
    <location>
        <begin position="285"/>
        <end position="306"/>
    </location>
</feature>
<evidence type="ECO:0000256" key="3">
    <source>
        <dbReference type="ARBA" id="ARBA00022692"/>
    </source>
</evidence>
<evidence type="ECO:0000313" key="7">
    <source>
        <dbReference type="EMBL" id="KAK9674122.1"/>
    </source>
</evidence>
<feature type="transmembrane region" description="Helical" evidence="6">
    <location>
        <begin position="365"/>
        <end position="389"/>
    </location>
</feature>
<feature type="transmembrane region" description="Helical" evidence="6">
    <location>
        <begin position="143"/>
        <end position="160"/>
    </location>
</feature>
<comment type="subcellular location">
    <subcellularLocation>
        <location evidence="1">Membrane</location>
        <topology evidence="1">Multi-pass membrane protein</topology>
    </subcellularLocation>
</comment>
<dbReference type="Proteomes" id="UP001443914">
    <property type="component" value="Unassembled WGS sequence"/>
</dbReference>
<evidence type="ECO:0000256" key="5">
    <source>
        <dbReference type="ARBA" id="ARBA00023136"/>
    </source>
</evidence>
<dbReference type="AlphaFoldDB" id="A0AAW1HDJ7"/>
<reference evidence="7" key="1">
    <citation type="submission" date="2024-03" db="EMBL/GenBank/DDBJ databases">
        <title>WGS assembly of Saponaria officinalis var. Norfolk2.</title>
        <authorList>
            <person name="Jenkins J."/>
            <person name="Shu S."/>
            <person name="Grimwood J."/>
            <person name="Barry K."/>
            <person name="Goodstein D."/>
            <person name="Schmutz J."/>
            <person name="Leebens-Mack J."/>
            <person name="Osbourn A."/>
        </authorList>
    </citation>
    <scope>NUCLEOTIDE SEQUENCE [LARGE SCALE GENOMIC DNA]</scope>
    <source>
        <strain evidence="7">JIC</strain>
    </source>
</reference>
<feature type="transmembrane region" description="Helical" evidence="6">
    <location>
        <begin position="326"/>
        <end position="345"/>
    </location>
</feature>
<dbReference type="GO" id="GO:0016020">
    <property type="term" value="C:membrane"/>
    <property type="evidence" value="ECO:0007669"/>
    <property type="project" value="UniProtKB-SubCell"/>
</dbReference>
<evidence type="ECO:0000313" key="8">
    <source>
        <dbReference type="Proteomes" id="UP001443914"/>
    </source>
</evidence>
<feature type="transmembrane region" description="Helical" evidence="6">
    <location>
        <begin position="172"/>
        <end position="195"/>
    </location>
</feature>
<keyword evidence="8" id="KW-1185">Reference proteome</keyword>
<keyword evidence="5 6" id="KW-0472">Membrane</keyword>
<feature type="transmembrane region" description="Helical" evidence="6">
    <location>
        <begin position="401"/>
        <end position="422"/>
    </location>
</feature>
<evidence type="ECO:0000256" key="1">
    <source>
        <dbReference type="ARBA" id="ARBA00004141"/>
    </source>
</evidence>
<gene>
    <name evidence="7" type="ORF">RND81_12G212300</name>
</gene>
<dbReference type="InterPro" id="IPR002528">
    <property type="entry name" value="MATE_fam"/>
</dbReference>
<organism evidence="7 8">
    <name type="scientific">Saponaria officinalis</name>
    <name type="common">Common soapwort</name>
    <name type="synonym">Lychnis saponaria</name>
    <dbReference type="NCBI Taxonomy" id="3572"/>
    <lineage>
        <taxon>Eukaryota</taxon>
        <taxon>Viridiplantae</taxon>
        <taxon>Streptophyta</taxon>
        <taxon>Embryophyta</taxon>
        <taxon>Tracheophyta</taxon>
        <taxon>Spermatophyta</taxon>
        <taxon>Magnoliopsida</taxon>
        <taxon>eudicotyledons</taxon>
        <taxon>Gunneridae</taxon>
        <taxon>Pentapetalae</taxon>
        <taxon>Caryophyllales</taxon>
        <taxon>Caryophyllaceae</taxon>
        <taxon>Caryophylleae</taxon>
        <taxon>Saponaria</taxon>
    </lineage>
</organism>
<evidence type="ECO:0000256" key="4">
    <source>
        <dbReference type="ARBA" id="ARBA00022989"/>
    </source>
</evidence>
<dbReference type="GO" id="GO:0015297">
    <property type="term" value="F:antiporter activity"/>
    <property type="evidence" value="ECO:0007669"/>
    <property type="project" value="InterPro"/>
</dbReference>
<sequence>MAVHEAEMGGEQWWTKVVDTVEAKKQIKYAMPMVMTNVTFYLIPVVSVMFVGHLGELQLAASTLANSWANVTGYAVMSGLSIALETLCGQAFGAKHYKLLGIYLQTSCLISFVFSILISILWWFTKPILITLLRQNPEVSNEAAVYIRYLIPGIFAFGMLQNILRFLQTQSVVWPLVFCSLVPLLLQIGIVAIVFHCTTLGFRGAALAVSITFWISLALLLVYVRYSGTLKQTWSGFSKEIFRFVVTNLKLALTSTTMLCLEYWAFEVMIILAGLMPNSKASTSLVAMCISTVGISYNLMYGLSAAASTRVSNELGAMRPDRAKNAMCVAIKLSAMLMAVIVLSLGFGREKWAHLFSDEVDIIKLFASMTPLLCTSIAFDSIQCILSGVSRGIGWQNLTSIINLSVYFGIAIPVGCLLAFKLHLHAKGLWIGLICGIGFQSCAIFVATCLKKWVALEQPSHHSQTHGSIQLRATST</sequence>
<dbReference type="EMBL" id="JBDFQZ010000012">
    <property type="protein sequence ID" value="KAK9674122.1"/>
    <property type="molecule type" value="Genomic_DNA"/>
</dbReference>
<feature type="transmembrane region" description="Helical" evidence="6">
    <location>
        <begin position="428"/>
        <end position="450"/>
    </location>
</feature>